<sequence length="150" mass="15697">VIELDGKTALVTGAASGIGRGISVVLANQGATVIVADIDRAGARSVSEEISNSGSKSESATLDVTSRDSSESVVSDIITRFGQIDILVNNAGVVGSDGWWNRRIPSDKDWATVIDINLMGVVFVSQAVEPAMKERRSGKIINIASIAARQ</sequence>
<dbReference type="PRINTS" id="PR00080">
    <property type="entry name" value="SDRFAMILY"/>
</dbReference>
<reference evidence="2" key="1">
    <citation type="submission" date="2018-05" db="EMBL/GenBank/DDBJ databases">
        <authorList>
            <person name="Lanie J.A."/>
            <person name="Ng W.-L."/>
            <person name="Kazmierczak K.M."/>
            <person name="Andrzejewski T.M."/>
            <person name="Davidsen T.M."/>
            <person name="Wayne K.J."/>
            <person name="Tettelin H."/>
            <person name="Glass J.I."/>
            <person name="Rusch D."/>
            <person name="Podicherti R."/>
            <person name="Tsui H.-C.T."/>
            <person name="Winkler M.E."/>
        </authorList>
    </citation>
    <scope>NUCLEOTIDE SEQUENCE</scope>
</reference>
<evidence type="ECO:0000256" key="1">
    <source>
        <dbReference type="ARBA" id="ARBA00006484"/>
    </source>
</evidence>
<dbReference type="PANTHER" id="PTHR42879">
    <property type="entry name" value="3-OXOACYL-(ACYL-CARRIER-PROTEIN) REDUCTASE"/>
    <property type="match status" value="1"/>
</dbReference>
<dbReference type="PRINTS" id="PR00081">
    <property type="entry name" value="GDHRDH"/>
</dbReference>
<gene>
    <name evidence="2" type="ORF">METZ01_LOCUS213254</name>
</gene>
<dbReference type="EMBL" id="UINC01049073">
    <property type="protein sequence ID" value="SVB60400.1"/>
    <property type="molecule type" value="Genomic_DNA"/>
</dbReference>
<evidence type="ECO:0000313" key="2">
    <source>
        <dbReference type="EMBL" id="SVB60400.1"/>
    </source>
</evidence>
<dbReference type="InterPro" id="IPR050259">
    <property type="entry name" value="SDR"/>
</dbReference>
<feature type="non-terminal residue" evidence="2">
    <location>
        <position position="150"/>
    </location>
</feature>
<protein>
    <submittedName>
        <fullName evidence="2">Uncharacterized protein</fullName>
    </submittedName>
</protein>
<name>A0A382FBX9_9ZZZZ</name>
<dbReference type="Pfam" id="PF00106">
    <property type="entry name" value="adh_short"/>
    <property type="match status" value="1"/>
</dbReference>
<dbReference type="SUPFAM" id="SSF51735">
    <property type="entry name" value="NAD(P)-binding Rossmann-fold domains"/>
    <property type="match status" value="1"/>
</dbReference>
<comment type="similarity">
    <text evidence="1">Belongs to the short-chain dehydrogenases/reductases (SDR) family.</text>
</comment>
<dbReference type="InterPro" id="IPR036291">
    <property type="entry name" value="NAD(P)-bd_dom_sf"/>
</dbReference>
<accession>A0A382FBX9</accession>
<feature type="non-terminal residue" evidence="2">
    <location>
        <position position="1"/>
    </location>
</feature>
<proteinExistence type="inferred from homology"/>
<dbReference type="AlphaFoldDB" id="A0A382FBX9"/>
<organism evidence="2">
    <name type="scientific">marine metagenome</name>
    <dbReference type="NCBI Taxonomy" id="408172"/>
    <lineage>
        <taxon>unclassified sequences</taxon>
        <taxon>metagenomes</taxon>
        <taxon>ecological metagenomes</taxon>
    </lineage>
</organism>
<dbReference type="Gene3D" id="3.40.50.720">
    <property type="entry name" value="NAD(P)-binding Rossmann-like Domain"/>
    <property type="match status" value="1"/>
</dbReference>
<dbReference type="InterPro" id="IPR002347">
    <property type="entry name" value="SDR_fam"/>
</dbReference>
<dbReference type="PANTHER" id="PTHR42879:SF2">
    <property type="entry name" value="3-OXOACYL-[ACYL-CARRIER-PROTEIN] REDUCTASE FABG"/>
    <property type="match status" value="1"/>
</dbReference>